<keyword evidence="2" id="KW-1185">Reference proteome</keyword>
<accession>A0ABP3TP97</accession>
<organism evidence="1 2">
    <name type="scientific">Dokdonella soli</name>
    <dbReference type="NCBI Taxonomy" id="529810"/>
    <lineage>
        <taxon>Bacteria</taxon>
        <taxon>Pseudomonadati</taxon>
        <taxon>Pseudomonadota</taxon>
        <taxon>Gammaproteobacteria</taxon>
        <taxon>Lysobacterales</taxon>
        <taxon>Rhodanobacteraceae</taxon>
        <taxon>Dokdonella</taxon>
    </lineage>
</organism>
<dbReference type="EMBL" id="BAAAEU010000006">
    <property type="protein sequence ID" value="GAA0710974.1"/>
    <property type="molecule type" value="Genomic_DNA"/>
</dbReference>
<comment type="caution">
    <text evidence="1">The sequence shown here is derived from an EMBL/GenBank/DDBJ whole genome shotgun (WGS) entry which is preliminary data.</text>
</comment>
<name>A0ABP3TP97_9GAMM</name>
<reference evidence="2" key="1">
    <citation type="journal article" date="2019" name="Int. J. Syst. Evol. Microbiol.">
        <title>The Global Catalogue of Microorganisms (GCM) 10K type strain sequencing project: providing services to taxonomists for standard genome sequencing and annotation.</title>
        <authorList>
            <consortium name="The Broad Institute Genomics Platform"/>
            <consortium name="The Broad Institute Genome Sequencing Center for Infectious Disease"/>
            <person name="Wu L."/>
            <person name="Ma J."/>
        </authorList>
    </citation>
    <scope>NUCLEOTIDE SEQUENCE [LARGE SCALE GENOMIC DNA]</scope>
    <source>
        <strain evidence="2">JCM 15421</strain>
    </source>
</reference>
<sequence>MKLRLQLVRAISALVVIGGIAAAETYVPPLPVCPQAKSTKPQRILLLDPVQKTPTLIDARLNLVPAGRMHAAAEQAADARVAGVGVL</sequence>
<dbReference type="Proteomes" id="UP001501523">
    <property type="component" value="Unassembled WGS sequence"/>
</dbReference>
<evidence type="ECO:0000313" key="1">
    <source>
        <dbReference type="EMBL" id="GAA0710974.1"/>
    </source>
</evidence>
<protein>
    <submittedName>
        <fullName evidence="1">Uncharacterized protein</fullName>
    </submittedName>
</protein>
<gene>
    <name evidence="1" type="ORF">GCM10009105_12590</name>
</gene>
<proteinExistence type="predicted"/>
<dbReference type="RefSeq" id="WP_343788306.1">
    <property type="nucleotide sequence ID" value="NZ_BAAAEU010000006.1"/>
</dbReference>
<evidence type="ECO:0000313" key="2">
    <source>
        <dbReference type="Proteomes" id="UP001501523"/>
    </source>
</evidence>